<dbReference type="EMBL" id="KQ976424">
    <property type="protein sequence ID" value="KYM88611.1"/>
    <property type="molecule type" value="Genomic_DNA"/>
</dbReference>
<evidence type="ECO:0000313" key="2">
    <source>
        <dbReference type="EMBL" id="KYM88611.1"/>
    </source>
</evidence>
<sequence>MPSGRGARVRGRGNEREERAGRRRTLSECMPRGSNPLIEEFYKKDTEGCVKTCYKSYDFIVDDCPPLRRAFVSSRKKWNAANYGSITLISEIILRRLPRLILMVQYFVINN</sequence>
<proteinExistence type="predicted"/>
<organism evidence="2 3">
    <name type="scientific">Atta colombica</name>
    <dbReference type="NCBI Taxonomy" id="520822"/>
    <lineage>
        <taxon>Eukaryota</taxon>
        <taxon>Metazoa</taxon>
        <taxon>Ecdysozoa</taxon>
        <taxon>Arthropoda</taxon>
        <taxon>Hexapoda</taxon>
        <taxon>Insecta</taxon>
        <taxon>Pterygota</taxon>
        <taxon>Neoptera</taxon>
        <taxon>Endopterygota</taxon>
        <taxon>Hymenoptera</taxon>
        <taxon>Apocrita</taxon>
        <taxon>Aculeata</taxon>
        <taxon>Formicoidea</taxon>
        <taxon>Formicidae</taxon>
        <taxon>Myrmicinae</taxon>
        <taxon>Atta</taxon>
    </lineage>
</organism>
<dbReference type="STRING" id="520822.A0A195BRP4"/>
<reference evidence="2 3" key="1">
    <citation type="submission" date="2015-09" db="EMBL/GenBank/DDBJ databases">
        <title>Atta colombica WGS genome.</title>
        <authorList>
            <person name="Nygaard S."/>
            <person name="Hu H."/>
            <person name="Boomsma J."/>
            <person name="Zhang G."/>
        </authorList>
    </citation>
    <scope>NUCLEOTIDE SEQUENCE [LARGE SCALE GENOMIC DNA]</scope>
    <source>
        <strain evidence="2">Treedump-2</strain>
        <tissue evidence="2">Whole body</tissue>
    </source>
</reference>
<dbReference type="Proteomes" id="UP000078540">
    <property type="component" value="Unassembled WGS sequence"/>
</dbReference>
<evidence type="ECO:0000313" key="3">
    <source>
        <dbReference type="Proteomes" id="UP000078540"/>
    </source>
</evidence>
<feature type="region of interest" description="Disordered" evidence="1">
    <location>
        <begin position="1"/>
        <end position="24"/>
    </location>
</feature>
<evidence type="ECO:0000256" key="1">
    <source>
        <dbReference type="SAM" id="MobiDB-lite"/>
    </source>
</evidence>
<protein>
    <submittedName>
        <fullName evidence="2">Uncharacterized protein</fullName>
    </submittedName>
</protein>
<keyword evidence="3" id="KW-1185">Reference proteome</keyword>
<gene>
    <name evidence="2" type="ORF">ALC53_03095</name>
</gene>
<dbReference type="AlphaFoldDB" id="A0A195BRP4"/>
<accession>A0A195BRP4</accession>
<name>A0A195BRP4_9HYME</name>